<dbReference type="Pfam" id="PF26639">
    <property type="entry name" value="Het-6_barrel"/>
    <property type="match status" value="1"/>
</dbReference>
<organism evidence="2 3">
    <name type="scientific">Apodospora peruviana</name>
    <dbReference type="NCBI Taxonomy" id="516989"/>
    <lineage>
        <taxon>Eukaryota</taxon>
        <taxon>Fungi</taxon>
        <taxon>Dikarya</taxon>
        <taxon>Ascomycota</taxon>
        <taxon>Pezizomycotina</taxon>
        <taxon>Sordariomycetes</taxon>
        <taxon>Sordariomycetidae</taxon>
        <taxon>Sordariales</taxon>
        <taxon>Lasiosphaeriaceae</taxon>
        <taxon>Apodospora</taxon>
    </lineage>
</organism>
<sequence>MTTFSYTSVPLKSPATEIRLLELYPSDSDSDDHFEAPLRCRLFTTPIITTNPATHPIVTEFKALSYVWGDDTATHSIAVSYDPPFAEPNAPNIPRKPSKIAITTSLDAALRHIRHPVKSVTLWIDQISINQTDFTEKGHQVQLMGKIYASATQVLVWIGPAADGSDDVMNAMRVSGQWARDAGLESYYARERFHLLQPIISNVHPDDPTTILQSLKHWFERTWFTRLWVVQEFCLCPDTVFVCGDRIVAVELVMLAVQLLQFCIGNLKAGELMSIPDWRTRVNEVADEPTAALFSCRQRRRKFDRGEPQAEGDTLFVLLRKLYVARDTGAKQHRDRVYGLLGLAVDTDLLGVKPDYMTTETGVILTGVARAIVSTGRVDLLCFTQGPKRILNYRSDGTVAENSERLPTWVPDWRPGLRESYYKIHENTDSHVFNACGGDSQVEVATDGKMSSELVLGLGGYTIDTIEEVAPDAWTDMDWDHKRYLAYFGQMEQLWLRAKDKTYPIYGDNTAQRKEESLWRVPIGDRYWSKLLGELGRAGTVPDVAVYHRQCWDNVLHFAELDKLPLDEMNKRHAESGWEERYANGQCGQEYREGMRRMVGMRPFLTERGYLGMGPADAREGDVVVVFCGGRIPFVLRHATGEEVAAANGGTQRDVGGEGRLFSFVGEAFCDGVMDGEVVTEVEKKRNFFLV</sequence>
<evidence type="ECO:0000313" key="3">
    <source>
        <dbReference type="Proteomes" id="UP001283341"/>
    </source>
</evidence>
<dbReference type="AlphaFoldDB" id="A0AAE0I1U9"/>
<keyword evidence="3" id="KW-1185">Reference proteome</keyword>
<dbReference type="PANTHER" id="PTHR24148:SF73">
    <property type="entry name" value="HET DOMAIN PROTEIN (AFU_ORTHOLOGUE AFUA_8G01020)"/>
    <property type="match status" value="1"/>
</dbReference>
<feature type="domain" description="Heterokaryon incompatibility" evidence="1">
    <location>
        <begin position="61"/>
        <end position="232"/>
    </location>
</feature>
<reference evidence="2" key="1">
    <citation type="journal article" date="2023" name="Mol. Phylogenet. Evol.">
        <title>Genome-scale phylogeny and comparative genomics of the fungal order Sordariales.</title>
        <authorList>
            <person name="Hensen N."/>
            <person name="Bonometti L."/>
            <person name="Westerberg I."/>
            <person name="Brannstrom I.O."/>
            <person name="Guillou S."/>
            <person name="Cros-Aarteil S."/>
            <person name="Calhoun S."/>
            <person name="Haridas S."/>
            <person name="Kuo A."/>
            <person name="Mondo S."/>
            <person name="Pangilinan J."/>
            <person name="Riley R."/>
            <person name="LaButti K."/>
            <person name="Andreopoulos B."/>
            <person name="Lipzen A."/>
            <person name="Chen C."/>
            <person name="Yan M."/>
            <person name="Daum C."/>
            <person name="Ng V."/>
            <person name="Clum A."/>
            <person name="Steindorff A."/>
            <person name="Ohm R.A."/>
            <person name="Martin F."/>
            <person name="Silar P."/>
            <person name="Natvig D.O."/>
            <person name="Lalanne C."/>
            <person name="Gautier V."/>
            <person name="Ament-Velasquez S.L."/>
            <person name="Kruys A."/>
            <person name="Hutchinson M.I."/>
            <person name="Powell A.J."/>
            <person name="Barry K."/>
            <person name="Miller A.N."/>
            <person name="Grigoriev I.V."/>
            <person name="Debuchy R."/>
            <person name="Gladieux P."/>
            <person name="Hiltunen Thoren M."/>
            <person name="Johannesson H."/>
        </authorList>
    </citation>
    <scope>NUCLEOTIDE SEQUENCE</scope>
    <source>
        <strain evidence="2">CBS 118394</strain>
    </source>
</reference>
<dbReference type="Pfam" id="PF06985">
    <property type="entry name" value="HET"/>
    <property type="match status" value="1"/>
</dbReference>
<dbReference type="InterPro" id="IPR010730">
    <property type="entry name" value="HET"/>
</dbReference>
<gene>
    <name evidence="2" type="ORF">B0H66DRAFT_479807</name>
</gene>
<evidence type="ECO:0000313" key="2">
    <source>
        <dbReference type="EMBL" id="KAK3317049.1"/>
    </source>
</evidence>
<reference evidence="2" key="2">
    <citation type="submission" date="2023-06" db="EMBL/GenBank/DDBJ databases">
        <authorList>
            <consortium name="Lawrence Berkeley National Laboratory"/>
            <person name="Haridas S."/>
            <person name="Hensen N."/>
            <person name="Bonometti L."/>
            <person name="Westerberg I."/>
            <person name="Brannstrom I.O."/>
            <person name="Guillou S."/>
            <person name="Cros-Aarteil S."/>
            <person name="Calhoun S."/>
            <person name="Kuo A."/>
            <person name="Mondo S."/>
            <person name="Pangilinan J."/>
            <person name="Riley R."/>
            <person name="Labutti K."/>
            <person name="Andreopoulos B."/>
            <person name="Lipzen A."/>
            <person name="Chen C."/>
            <person name="Yanf M."/>
            <person name="Daum C."/>
            <person name="Ng V."/>
            <person name="Clum A."/>
            <person name="Steindorff A."/>
            <person name="Ohm R."/>
            <person name="Martin F."/>
            <person name="Silar P."/>
            <person name="Natvig D."/>
            <person name="Lalanne C."/>
            <person name="Gautier V."/>
            <person name="Ament-Velasquez S.L."/>
            <person name="Kruys A."/>
            <person name="Hutchinson M.I."/>
            <person name="Powell A.J."/>
            <person name="Barry K."/>
            <person name="Miller A.N."/>
            <person name="Grigoriev I.V."/>
            <person name="Debuchy R."/>
            <person name="Gladieux P."/>
            <person name="Thoren M.H."/>
            <person name="Johannesson H."/>
        </authorList>
    </citation>
    <scope>NUCLEOTIDE SEQUENCE</scope>
    <source>
        <strain evidence="2">CBS 118394</strain>
    </source>
</reference>
<protein>
    <submittedName>
        <fullName evidence="2">Heterokaryon incompatibility protein-domain-containing protein</fullName>
    </submittedName>
</protein>
<dbReference type="EMBL" id="JAUEDM010000005">
    <property type="protein sequence ID" value="KAK3317049.1"/>
    <property type="molecule type" value="Genomic_DNA"/>
</dbReference>
<comment type="caution">
    <text evidence="2">The sequence shown here is derived from an EMBL/GenBank/DDBJ whole genome shotgun (WGS) entry which is preliminary data.</text>
</comment>
<dbReference type="Proteomes" id="UP001283341">
    <property type="component" value="Unassembled WGS sequence"/>
</dbReference>
<dbReference type="PANTHER" id="PTHR24148">
    <property type="entry name" value="ANKYRIN REPEAT DOMAIN-CONTAINING PROTEIN 39 HOMOLOG-RELATED"/>
    <property type="match status" value="1"/>
</dbReference>
<accession>A0AAE0I1U9</accession>
<name>A0AAE0I1U9_9PEZI</name>
<dbReference type="InterPro" id="IPR052895">
    <property type="entry name" value="HetReg/Transcr_Mod"/>
</dbReference>
<evidence type="ECO:0000259" key="1">
    <source>
        <dbReference type="Pfam" id="PF06985"/>
    </source>
</evidence>
<proteinExistence type="predicted"/>